<protein>
    <submittedName>
        <fullName evidence="2">Uncharacterized protein</fullName>
    </submittedName>
</protein>
<feature type="compositionally biased region" description="Low complexity" evidence="1">
    <location>
        <begin position="46"/>
        <end position="74"/>
    </location>
</feature>
<proteinExistence type="predicted"/>
<feature type="region of interest" description="Disordered" evidence="1">
    <location>
        <begin position="44"/>
        <end position="96"/>
    </location>
</feature>
<evidence type="ECO:0000313" key="2">
    <source>
        <dbReference type="EMBL" id="ABD87106.1"/>
    </source>
</evidence>
<sequence length="96" mass="10484">MDKSVARLNIEHYQKLLKTDLDETKRRTILRLLSEEEATLARLNSAAKTELTKTPPTKPTATKPTATKPTATKTDAIETDTAETDASKIDAGKDAS</sequence>
<reference evidence="2" key="1">
    <citation type="submission" date="2006-03" db="EMBL/GenBank/DDBJ databases">
        <title>Complete sequence of Rhodopseudomonas palustris BisB18.</title>
        <authorList>
            <consortium name="US DOE Joint Genome Institute"/>
            <person name="Copeland A."/>
            <person name="Lucas S."/>
            <person name="Lapidus A."/>
            <person name="Barry K."/>
            <person name="Detter J.C."/>
            <person name="Glavina del Rio T."/>
            <person name="Hammon N."/>
            <person name="Israni S."/>
            <person name="Dalin E."/>
            <person name="Tice H."/>
            <person name="Pitluck S."/>
            <person name="Chain P."/>
            <person name="Malfatti S."/>
            <person name="Shin M."/>
            <person name="Vergez L."/>
            <person name="Schmutz J."/>
            <person name="Larimer F."/>
            <person name="Land M."/>
            <person name="Hauser L."/>
            <person name="Pelletier D.A."/>
            <person name="Kyrpides N."/>
            <person name="Anderson I."/>
            <person name="Oda Y."/>
            <person name="Harwood C.S."/>
            <person name="Richardson P."/>
        </authorList>
    </citation>
    <scope>NUCLEOTIDE SEQUENCE [LARGE SCALE GENOMIC DNA]</scope>
    <source>
        <strain evidence="2">BisB18</strain>
    </source>
</reference>
<dbReference type="KEGG" id="rpc:RPC_1544"/>
<dbReference type="HOGENOM" id="CLU_2357862_0_0_5"/>
<dbReference type="OrthoDB" id="8141512at2"/>
<evidence type="ECO:0000256" key="1">
    <source>
        <dbReference type="SAM" id="MobiDB-lite"/>
    </source>
</evidence>
<organism evidence="2">
    <name type="scientific">Rhodopseudomonas palustris (strain BisB18)</name>
    <dbReference type="NCBI Taxonomy" id="316056"/>
    <lineage>
        <taxon>Bacteria</taxon>
        <taxon>Pseudomonadati</taxon>
        <taxon>Pseudomonadota</taxon>
        <taxon>Alphaproteobacteria</taxon>
        <taxon>Hyphomicrobiales</taxon>
        <taxon>Nitrobacteraceae</taxon>
        <taxon>Rhodopseudomonas</taxon>
    </lineage>
</organism>
<gene>
    <name evidence="2" type="ordered locus">RPC_1544</name>
</gene>
<feature type="compositionally biased region" description="Basic and acidic residues" evidence="1">
    <location>
        <begin position="85"/>
        <end position="96"/>
    </location>
</feature>
<dbReference type="RefSeq" id="WP_011472011.1">
    <property type="nucleotide sequence ID" value="NC_007925.1"/>
</dbReference>
<name>Q218T0_RHOPB</name>
<dbReference type="EMBL" id="CP000301">
    <property type="protein sequence ID" value="ABD87106.1"/>
    <property type="molecule type" value="Genomic_DNA"/>
</dbReference>
<accession>Q218T0</accession>
<dbReference type="AlphaFoldDB" id="Q218T0"/>